<evidence type="ECO:0000313" key="5">
    <source>
        <dbReference type="Proteomes" id="UP001329915"/>
    </source>
</evidence>
<dbReference type="HAMAP" id="MF_00457">
    <property type="entry name" value="UPF0173"/>
    <property type="match status" value="1"/>
</dbReference>
<comment type="similarity">
    <text evidence="2">Belongs to the UPF0173 family.</text>
</comment>
<gene>
    <name evidence="4" type="ORF">MFMK1_002433</name>
</gene>
<dbReference type="Proteomes" id="UP001329915">
    <property type="component" value="Chromosome"/>
</dbReference>
<dbReference type="NCBIfam" id="NF001911">
    <property type="entry name" value="PRK00685.1"/>
    <property type="match status" value="1"/>
</dbReference>
<dbReference type="Gene3D" id="3.60.15.10">
    <property type="entry name" value="Ribonuclease Z/Hydroxyacylglutathione hydrolase-like"/>
    <property type="match status" value="1"/>
</dbReference>
<name>A0AAU0UQW2_9FIRM</name>
<dbReference type="InterPro" id="IPR050114">
    <property type="entry name" value="UPF0173_UPF0282_UlaG_hydrolase"/>
</dbReference>
<proteinExistence type="inferred from homology"/>
<dbReference type="AlphaFoldDB" id="A0AAU0UQW2"/>
<dbReference type="PANTHER" id="PTHR43546:SF3">
    <property type="entry name" value="UPF0173 METAL-DEPENDENT HYDROLASE MJ1163"/>
    <property type="match status" value="1"/>
</dbReference>
<keyword evidence="1 2" id="KW-0378">Hydrolase</keyword>
<dbReference type="KEGG" id="dbc:MFMK1_002433"/>
<accession>A0AAU0UQW2</accession>
<dbReference type="Pfam" id="PF13483">
    <property type="entry name" value="Lactamase_B_3"/>
    <property type="match status" value="1"/>
</dbReference>
<dbReference type="SMART" id="SM00849">
    <property type="entry name" value="Lactamase_B"/>
    <property type="match status" value="1"/>
</dbReference>
<sequence>MIKVAFHGHSCFCISCERYRVIIDPWLTGNPTANMTVEEVEGIDAVLVTHGHSDHLGDAVEIAKQCDATIIAPFELATYCGNQGAKVHPMHIGGAYQFEFGWVKLTQALHGSGLPNDDGTITYLGNPCGFLIEMGDQVIYHAGDTGLFSDMGILSDTMLHGRKIDVMLVPIGDNFVMGPEDAFTAVRWVNPDIVVPMHYDTFPVIKQDAEKFKAQVEKELDVECRVMKPGDDFDLDSK</sequence>
<evidence type="ECO:0000259" key="3">
    <source>
        <dbReference type="SMART" id="SM00849"/>
    </source>
</evidence>
<evidence type="ECO:0000256" key="1">
    <source>
        <dbReference type="ARBA" id="ARBA00022801"/>
    </source>
</evidence>
<dbReference type="EMBL" id="CP121694">
    <property type="protein sequence ID" value="WRO22596.1"/>
    <property type="molecule type" value="Genomic_DNA"/>
</dbReference>
<protein>
    <recommendedName>
        <fullName evidence="2">UPF0173 metal-dependent hydrolase MFMK1_002433</fullName>
    </recommendedName>
</protein>
<dbReference type="SUPFAM" id="SSF56281">
    <property type="entry name" value="Metallo-hydrolase/oxidoreductase"/>
    <property type="match status" value="1"/>
</dbReference>
<evidence type="ECO:0000313" key="4">
    <source>
        <dbReference type="EMBL" id="WRO22596.1"/>
    </source>
</evidence>
<keyword evidence="5" id="KW-1185">Reference proteome</keyword>
<reference evidence="4 5" key="1">
    <citation type="submission" date="2023-04" db="EMBL/GenBank/DDBJ databases">
        <authorList>
            <person name="Hsu D."/>
        </authorList>
    </citation>
    <scope>NUCLEOTIDE SEQUENCE [LARGE SCALE GENOMIC DNA]</scope>
    <source>
        <strain evidence="4 5">MK1</strain>
    </source>
</reference>
<feature type="domain" description="Metallo-beta-lactamase" evidence="3">
    <location>
        <begin position="8"/>
        <end position="198"/>
    </location>
</feature>
<dbReference type="GO" id="GO:0016787">
    <property type="term" value="F:hydrolase activity"/>
    <property type="evidence" value="ECO:0007669"/>
    <property type="project" value="UniProtKB-UniRule"/>
</dbReference>
<dbReference type="InterPro" id="IPR036866">
    <property type="entry name" value="RibonucZ/Hydroxyglut_hydro"/>
</dbReference>
<dbReference type="PANTHER" id="PTHR43546">
    <property type="entry name" value="UPF0173 METAL-DEPENDENT HYDROLASE MJ1163-RELATED"/>
    <property type="match status" value="1"/>
</dbReference>
<dbReference type="InterPro" id="IPR022877">
    <property type="entry name" value="UPF0173"/>
</dbReference>
<dbReference type="RefSeq" id="WP_366922005.1">
    <property type="nucleotide sequence ID" value="NZ_CP121694.1"/>
</dbReference>
<organism evidence="4 5">
    <name type="scientific">Metallumcola ferriviriculae</name>
    <dbReference type="NCBI Taxonomy" id="3039180"/>
    <lineage>
        <taxon>Bacteria</taxon>
        <taxon>Bacillati</taxon>
        <taxon>Bacillota</taxon>
        <taxon>Clostridia</taxon>
        <taxon>Neomoorellales</taxon>
        <taxon>Desulfitibacteraceae</taxon>
        <taxon>Metallumcola</taxon>
    </lineage>
</organism>
<evidence type="ECO:0000256" key="2">
    <source>
        <dbReference type="HAMAP-Rule" id="MF_00457"/>
    </source>
</evidence>
<dbReference type="InterPro" id="IPR001279">
    <property type="entry name" value="Metallo-B-lactamas"/>
</dbReference>